<proteinExistence type="inferred from homology"/>
<dbReference type="PANTHER" id="PTHR21043">
    <property type="entry name" value="IOJAP SUPERFAMILY ORTHOLOG"/>
    <property type="match status" value="1"/>
</dbReference>
<dbReference type="SUPFAM" id="SSF81301">
    <property type="entry name" value="Nucleotidyltransferase"/>
    <property type="match status" value="1"/>
</dbReference>
<evidence type="ECO:0000256" key="2">
    <source>
        <dbReference type="HAMAP-Rule" id="MF_01477"/>
    </source>
</evidence>
<sequence length="136" mass="15110">MDLRKLQRVVIDALEDIKAQDIAVFDTTKLTGVFDRVIIASASSNRQTRSLASHVRDKAKEAGFEIISIEGEDTGEWVLVDIGDVVVHIMQPAIRQYYNLEEIWGGASVRVKLNPHSLSKPQPGIDYFPNAAEFAS</sequence>
<dbReference type="Pfam" id="PF02410">
    <property type="entry name" value="RsfS"/>
    <property type="match status" value="1"/>
</dbReference>
<comment type="subunit">
    <text evidence="2">Interacts with ribosomal protein uL14 (rplN).</text>
</comment>
<dbReference type="RefSeq" id="WP_284279213.1">
    <property type="nucleotide sequence ID" value="NZ_BSOJ01000001.1"/>
</dbReference>
<keyword evidence="2" id="KW-0678">Repressor</keyword>
<keyword evidence="4" id="KW-1185">Reference proteome</keyword>
<organism evidence="3 4">
    <name type="scientific">Limnobacter litoralis</name>
    <dbReference type="NCBI Taxonomy" id="481366"/>
    <lineage>
        <taxon>Bacteria</taxon>
        <taxon>Pseudomonadati</taxon>
        <taxon>Pseudomonadota</taxon>
        <taxon>Betaproteobacteria</taxon>
        <taxon>Burkholderiales</taxon>
        <taxon>Burkholderiaceae</taxon>
        <taxon>Limnobacter</taxon>
    </lineage>
</organism>
<evidence type="ECO:0000313" key="4">
    <source>
        <dbReference type="Proteomes" id="UP001156664"/>
    </source>
</evidence>
<gene>
    <name evidence="2" type="primary">rsfS</name>
    <name evidence="3" type="ORF">GCM10007875_00200</name>
</gene>
<keyword evidence="2" id="KW-0963">Cytoplasm</keyword>
<comment type="subcellular location">
    <subcellularLocation>
        <location evidence="2">Cytoplasm</location>
    </subcellularLocation>
</comment>
<name>A0ABQ5YK83_9BURK</name>
<dbReference type="InterPro" id="IPR043519">
    <property type="entry name" value="NT_sf"/>
</dbReference>
<comment type="caution">
    <text evidence="3">The sequence shown here is derived from an EMBL/GenBank/DDBJ whole genome shotgun (WGS) entry which is preliminary data.</text>
</comment>
<keyword evidence="2" id="KW-0810">Translation regulation</keyword>
<evidence type="ECO:0000256" key="1">
    <source>
        <dbReference type="ARBA" id="ARBA00010574"/>
    </source>
</evidence>
<dbReference type="Gene3D" id="3.30.460.10">
    <property type="entry name" value="Beta Polymerase, domain 2"/>
    <property type="match status" value="1"/>
</dbReference>
<dbReference type="InterPro" id="IPR004394">
    <property type="entry name" value="Iojap/RsfS/C7orf30"/>
</dbReference>
<accession>A0ABQ5YK83</accession>
<dbReference type="EMBL" id="BSOJ01000001">
    <property type="protein sequence ID" value="GLR24933.1"/>
    <property type="molecule type" value="Genomic_DNA"/>
</dbReference>
<evidence type="ECO:0000313" key="3">
    <source>
        <dbReference type="EMBL" id="GLR24933.1"/>
    </source>
</evidence>
<protein>
    <recommendedName>
        <fullName evidence="2">Ribosomal silencing factor RsfS</fullName>
    </recommendedName>
</protein>
<comment type="similarity">
    <text evidence="1 2">Belongs to the Iojap/RsfS family.</text>
</comment>
<dbReference type="NCBIfam" id="TIGR00090">
    <property type="entry name" value="rsfS_iojap_ybeB"/>
    <property type="match status" value="1"/>
</dbReference>
<dbReference type="Proteomes" id="UP001156664">
    <property type="component" value="Unassembled WGS sequence"/>
</dbReference>
<dbReference type="PANTHER" id="PTHR21043:SF0">
    <property type="entry name" value="MITOCHONDRIAL ASSEMBLY OF RIBOSOMAL LARGE SUBUNIT PROTEIN 1"/>
    <property type="match status" value="1"/>
</dbReference>
<reference evidence="4" key="1">
    <citation type="journal article" date="2019" name="Int. J. Syst. Evol. Microbiol.">
        <title>The Global Catalogue of Microorganisms (GCM) 10K type strain sequencing project: providing services to taxonomists for standard genome sequencing and annotation.</title>
        <authorList>
            <consortium name="The Broad Institute Genomics Platform"/>
            <consortium name="The Broad Institute Genome Sequencing Center for Infectious Disease"/>
            <person name="Wu L."/>
            <person name="Ma J."/>
        </authorList>
    </citation>
    <scope>NUCLEOTIDE SEQUENCE [LARGE SCALE GENOMIC DNA]</scope>
    <source>
        <strain evidence="4">NBRC 105857</strain>
    </source>
</reference>
<dbReference type="HAMAP" id="MF_01477">
    <property type="entry name" value="Iojap_RsfS"/>
    <property type="match status" value="1"/>
</dbReference>
<comment type="function">
    <text evidence="2">Functions as a ribosomal silencing factor. Interacts with ribosomal protein uL14 (rplN), blocking formation of intersubunit bridge B8. Prevents association of the 30S and 50S ribosomal subunits and the formation of functional ribosomes, thus repressing translation.</text>
</comment>